<reference evidence="1" key="3">
    <citation type="submission" date="2025-09" db="UniProtKB">
        <authorList>
            <consortium name="Ensembl"/>
        </authorList>
    </citation>
    <scope>IDENTIFICATION</scope>
</reference>
<keyword evidence="2" id="KW-1185">Reference proteome</keyword>
<reference evidence="1" key="2">
    <citation type="submission" date="2025-08" db="UniProtKB">
        <authorList>
            <consortium name="Ensembl"/>
        </authorList>
    </citation>
    <scope>IDENTIFICATION</scope>
</reference>
<dbReference type="Ensembl" id="ENSCSAVT00000013182.1">
    <property type="protein sequence ID" value="ENSCSAVP00000013033.1"/>
    <property type="gene ID" value="ENSCSAVG00000007660.1"/>
</dbReference>
<sequence length="64" mass="7267">MYRTAHRVLNSSIKIAKRRGITPATTSSMSTNIDSYKFETLSVSQPKSFVLHVEFNRGDKMNSM</sequence>
<evidence type="ECO:0000313" key="2">
    <source>
        <dbReference type="Proteomes" id="UP000007875"/>
    </source>
</evidence>
<accession>H2Z621</accession>
<dbReference type="Proteomes" id="UP000007875">
    <property type="component" value="Unassembled WGS sequence"/>
</dbReference>
<protein>
    <submittedName>
        <fullName evidence="1">Uncharacterized protein</fullName>
    </submittedName>
</protein>
<evidence type="ECO:0000313" key="1">
    <source>
        <dbReference type="Ensembl" id="ENSCSAVP00000013033.1"/>
    </source>
</evidence>
<dbReference type="HOGENOM" id="CLU_2873430_0_0_1"/>
<reference evidence="2" key="1">
    <citation type="submission" date="2003-08" db="EMBL/GenBank/DDBJ databases">
        <authorList>
            <person name="Birren B."/>
            <person name="Nusbaum C."/>
            <person name="Abebe A."/>
            <person name="Abouelleil A."/>
            <person name="Adekoya E."/>
            <person name="Ait-zahra M."/>
            <person name="Allen N."/>
            <person name="Allen T."/>
            <person name="An P."/>
            <person name="Anderson M."/>
            <person name="Anderson S."/>
            <person name="Arachchi H."/>
            <person name="Armbruster J."/>
            <person name="Bachantsang P."/>
            <person name="Baldwin J."/>
            <person name="Barry A."/>
            <person name="Bayul T."/>
            <person name="Blitshsteyn B."/>
            <person name="Bloom T."/>
            <person name="Blye J."/>
            <person name="Boguslavskiy L."/>
            <person name="Borowsky M."/>
            <person name="Boukhgalter B."/>
            <person name="Brunache A."/>
            <person name="Butler J."/>
            <person name="Calixte N."/>
            <person name="Calvo S."/>
            <person name="Camarata J."/>
            <person name="Campo K."/>
            <person name="Chang J."/>
            <person name="Cheshatsang Y."/>
            <person name="Citroen M."/>
            <person name="Collymore A."/>
            <person name="Considine T."/>
            <person name="Cook A."/>
            <person name="Cooke P."/>
            <person name="Corum B."/>
            <person name="Cuomo C."/>
            <person name="David R."/>
            <person name="Dawoe T."/>
            <person name="Degray S."/>
            <person name="Dodge S."/>
            <person name="Dooley K."/>
            <person name="Dorje P."/>
            <person name="Dorjee K."/>
            <person name="Dorris L."/>
            <person name="Duffey N."/>
            <person name="Dupes A."/>
            <person name="Elkins T."/>
            <person name="Engels R."/>
            <person name="Erickson J."/>
            <person name="Farina A."/>
            <person name="Faro S."/>
            <person name="Ferreira P."/>
            <person name="Fischer H."/>
            <person name="Fitzgerald M."/>
            <person name="Foley K."/>
            <person name="Gage D."/>
            <person name="Galagan J."/>
            <person name="Gearin G."/>
            <person name="Gnerre S."/>
            <person name="Gnirke A."/>
            <person name="Goyette A."/>
            <person name="Graham J."/>
            <person name="Grandbois E."/>
            <person name="Gyaltsen K."/>
            <person name="Hafez N."/>
            <person name="Hagopian D."/>
            <person name="Hagos B."/>
            <person name="Hall J."/>
            <person name="Hatcher B."/>
            <person name="Heller A."/>
            <person name="Higgins H."/>
            <person name="Honan T."/>
            <person name="Horn A."/>
            <person name="Houde N."/>
            <person name="Hughes L."/>
            <person name="Hulme W."/>
            <person name="Husby E."/>
            <person name="Iliev I."/>
            <person name="Jaffe D."/>
            <person name="Jones C."/>
            <person name="Kamal M."/>
            <person name="Kamat A."/>
            <person name="Kamvysselis M."/>
            <person name="Karlsson E."/>
            <person name="Kells C."/>
            <person name="Kieu A."/>
            <person name="Kisner P."/>
            <person name="Kodira C."/>
            <person name="Kulbokas E."/>
            <person name="Labutti K."/>
            <person name="Lama D."/>
            <person name="Landers T."/>
            <person name="Leger J."/>
            <person name="Levine S."/>
            <person name="Lewis D."/>
            <person name="Lewis T."/>
            <person name="Lindblad-toh K."/>
            <person name="Liu X."/>
            <person name="Lokyitsang T."/>
            <person name="Lokyitsang Y."/>
            <person name="Lucien O."/>
            <person name="Lui A."/>
            <person name="Ma L.J."/>
            <person name="Mabbitt R."/>
            <person name="Macdonald J."/>
            <person name="Maclean C."/>
            <person name="Major J."/>
            <person name="Manning J."/>
            <person name="Marabella R."/>
            <person name="Maru K."/>
            <person name="Matthews C."/>
            <person name="Mauceli E."/>
            <person name="Mccarthy M."/>
            <person name="Mcdonough S."/>
            <person name="Mcghee T."/>
            <person name="Meldrim J."/>
            <person name="Meneus L."/>
            <person name="Mesirov J."/>
            <person name="Mihalev A."/>
            <person name="Mihova T."/>
            <person name="Mikkelsen T."/>
            <person name="Mlenga V."/>
            <person name="Moru K."/>
            <person name="Mozes J."/>
            <person name="Mulrain L."/>
            <person name="Munson G."/>
            <person name="Naylor J."/>
            <person name="Newes C."/>
            <person name="Nguyen C."/>
            <person name="Nguyen N."/>
            <person name="Nguyen T."/>
            <person name="Nicol R."/>
            <person name="Nielsen C."/>
            <person name="Nizzari M."/>
            <person name="Norbu C."/>
            <person name="Norbu N."/>
            <person name="O'donnell P."/>
            <person name="Okoawo O."/>
            <person name="O'leary S."/>
            <person name="Omotosho B."/>
            <person name="O'neill K."/>
            <person name="Osman S."/>
            <person name="Parker S."/>
            <person name="Perrin D."/>
            <person name="Phunkhang P."/>
            <person name="Piqani B."/>
            <person name="Purcell S."/>
            <person name="Rachupka T."/>
            <person name="Ramasamy U."/>
            <person name="Rameau R."/>
            <person name="Ray V."/>
            <person name="Raymond C."/>
            <person name="Retta R."/>
            <person name="Richardson S."/>
            <person name="Rise C."/>
            <person name="Rodriguez J."/>
            <person name="Rogers J."/>
            <person name="Rogov P."/>
            <person name="Rutman M."/>
            <person name="Schupbach R."/>
            <person name="Seaman C."/>
            <person name="Settipalli S."/>
            <person name="Sharpe T."/>
            <person name="Sheridan J."/>
            <person name="Sherpa N."/>
            <person name="Shi J."/>
            <person name="Smirnov S."/>
            <person name="Smith C."/>
            <person name="Sougnez C."/>
            <person name="Spencer B."/>
            <person name="Stalker J."/>
            <person name="Stange-thomann N."/>
            <person name="Stavropoulos S."/>
            <person name="Stetson K."/>
            <person name="Stone C."/>
            <person name="Stone S."/>
            <person name="Stubbs M."/>
            <person name="Talamas J."/>
            <person name="Tchuinga P."/>
            <person name="Tenzing P."/>
            <person name="Tesfaye S."/>
            <person name="Theodore J."/>
            <person name="Thoulutsang Y."/>
            <person name="Topham K."/>
            <person name="Towey S."/>
            <person name="Tsamla T."/>
            <person name="Tsomo N."/>
            <person name="Vallee D."/>
            <person name="Vassiliev H."/>
            <person name="Venkataraman V."/>
            <person name="Vinson J."/>
            <person name="Vo A."/>
            <person name="Wade C."/>
            <person name="Wang S."/>
            <person name="Wangchuk T."/>
            <person name="Wangdi T."/>
            <person name="Whittaker C."/>
            <person name="Wilkinson J."/>
            <person name="Wu Y."/>
            <person name="Wyman D."/>
            <person name="Yadav S."/>
            <person name="Yang S."/>
            <person name="Yang X."/>
            <person name="Yeager S."/>
            <person name="Yee E."/>
            <person name="Young G."/>
            <person name="Zainoun J."/>
            <person name="Zembeck L."/>
            <person name="Zimmer A."/>
            <person name="Zody M."/>
            <person name="Lander E."/>
        </authorList>
    </citation>
    <scope>NUCLEOTIDE SEQUENCE [LARGE SCALE GENOMIC DNA]</scope>
</reference>
<dbReference type="AlphaFoldDB" id="H2Z621"/>
<proteinExistence type="predicted"/>
<name>H2Z621_CIOSA</name>
<dbReference type="InParanoid" id="H2Z621"/>
<organism evidence="1 2">
    <name type="scientific">Ciona savignyi</name>
    <name type="common">Pacific transparent sea squirt</name>
    <dbReference type="NCBI Taxonomy" id="51511"/>
    <lineage>
        <taxon>Eukaryota</taxon>
        <taxon>Metazoa</taxon>
        <taxon>Chordata</taxon>
        <taxon>Tunicata</taxon>
        <taxon>Ascidiacea</taxon>
        <taxon>Phlebobranchia</taxon>
        <taxon>Cionidae</taxon>
        <taxon>Ciona</taxon>
    </lineage>
</organism>